<dbReference type="InterPro" id="IPR003723">
    <property type="entry name" value="Precorrin-6x_reduct"/>
</dbReference>
<evidence type="ECO:0000313" key="4">
    <source>
        <dbReference type="EMBL" id="HIX65713.1"/>
    </source>
</evidence>
<dbReference type="Pfam" id="PF02571">
    <property type="entry name" value="CbiJ"/>
    <property type="match status" value="1"/>
</dbReference>
<dbReference type="GO" id="GO:0016994">
    <property type="term" value="F:precorrin-6A reductase activity"/>
    <property type="evidence" value="ECO:0007669"/>
    <property type="project" value="UniProtKB-EC"/>
</dbReference>
<keyword evidence="3 4" id="KW-0560">Oxidoreductase</keyword>
<dbReference type="PANTHER" id="PTHR36925:SF1">
    <property type="entry name" value="COBALT-PRECORRIN-6A REDUCTASE"/>
    <property type="match status" value="1"/>
</dbReference>
<dbReference type="NCBIfam" id="TIGR00715">
    <property type="entry name" value="precor6x_red"/>
    <property type="match status" value="1"/>
</dbReference>
<dbReference type="AlphaFoldDB" id="A0A9D2B7F7"/>
<evidence type="ECO:0000313" key="5">
    <source>
        <dbReference type="Proteomes" id="UP000886800"/>
    </source>
</evidence>
<evidence type="ECO:0000256" key="1">
    <source>
        <dbReference type="ARBA" id="ARBA00004953"/>
    </source>
</evidence>
<reference evidence="4" key="2">
    <citation type="submission" date="2021-04" db="EMBL/GenBank/DDBJ databases">
        <authorList>
            <person name="Gilroy R."/>
        </authorList>
    </citation>
    <scope>NUCLEOTIDE SEQUENCE</scope>
    <source>
        <strain evidence="4">CHK188-5543</strain>
    </source>
</reference>
<sequence>MGRILIFAGTTEGRQLAQWLLDQGAQVAASVATAYGESLLPAGVEAFAHPMAAEEMTAFLKGHPFACVVDATHPYARAATQNIQAACAGAGMPYLRLVRPSQDGVGGRYVATHAQAVALLAGTRGNILLTTGSKDLETYTALPDYRQRVYPRILPTVESVSRCLELGFPAGHLIAMQGPFSRELNLALLRQIGAAFLVTKESGAAGGFLQKLEAARQAGAEAVVIGRPVREEGLSLEQVQQVLRERYL</sequence>
<organism evidence="4 5">
    <name type="scientific">Candidatus Anaerotruncus excrementipullorum</name>
    <dbReference type="NCBI Taxonomy" id="2838465"/>
    <lineage>
        <taxon>Bacteria</taxon>
        <taxon>Bacillati</taxon>
        <taxon>Bacillota</taxon>
        <taxon>Clostridia</taxon>
        <taxon>Eubacteriales</taxon>
        <taxon>Oscillospiraceae</taxon>
        <taxon>Anaerotruncus</taxon>
    </lineage>
</organism>
<proteinExistence type="predicted"/>
<comment type="pathway">
    <text evidence="1">Cofactor biosynthesis; adenosylcobalamin biosynthesis.</text>
</comment>
<evidence type="ECO:0000256" key="3">
    <source>
        <dbReference type="ARBA" id="ARBA00023002"/>
    </source>
</evidence>
<dbReference type="EMBL" id="DXES01000123">
    <property type="protein sequence ID" value="HIX65713.1"/>
    <property type="molecule type" value="Genomic_DNA"/>
</dbReference>
<dbReference type="PROSITE" id="PS51014">
    <property type="entry name" value="COBK_CBIJ"/>
    <property type="match status" value="1"/>
</dbReference>
<comment type="caution">
    <text evidence="4">The sequence shown here is derived from an EMBL/GenBank/DDBJ whole genome shotgun (WGS) entry which is preliminary data.</text>
</comment>
<accession>A0A9D2B7F7</accession>
<gene>
    <name evidence="4" type="primary">cobK</name>
    <name evidence="4" type="ORF">H9736_05630</name>
</gene>
<dbReference type="GO" id="GO:0009236">
    <property type="term" value="P:cobalamin biosynthetic process"/>
    <property type="evidence" value="ECO:0007669"/>
    <property type="project" value="UniProtKB-KW"/>
</dbReference>
<dbReference type="PANTHER" id="PTHR36925">
    <property type="entry name" value="COBALT-PRECORRIN-6A REDUCTASE"/>
    <property type="match status" value="1"/>
</dbReference>
<evidence type="ECO:0000256" key="2">
    <source>
        <dbReference type="ARBA" id="ARBA00022573"/>
    </source>
</evidence>
<dbReference type="EC" id="1.3.1.54" evidence="4"/>
<reference evidence="4" key="1">
    <citation type="journal article" date="2021" name="PeerJ">
        <title>Extensive microbial diversity within the chicken gut microbiome revealed by metagenomics and culture.</title>
        <authorList>
            <person name="Gilroy R."/>
            <person name="Ravi A."/>
            <person name="Getino M."/>
            <person name="Pursley I."/>
            <person name="Horton D.L."/>
            <person name="Alikhan N.F."/>
            <person name="Baker D."/>
            <person name="Gharbi K."/>
            <person name="Hall N."/>
            <person name="Watson M."/>
            <person name="Adriaenssens E.M."/>
            <person name="Foster-Nyarko E."/>
            <person name="Jarju S."/>
            <person name="Secka A."/>
            <person name="Antonio M."/>
            <person name="Oren A."/>
            <person name="Chaudhuri R.R."/>
            <person name="La Ragione R."/>
            <person name="Hildebrand F."/>
            <person name="Pallen M.J."/>
        </authorList>
    </citation>
    <scope>NUCLEOTIDE SEQUENCE</scope>
    <source>
        <strain evidence="4">CHK188-5543</strain>
    </source>
</reference>
<protein>
    <submittedName>
        <fullName evidence="4">Precorrin-6A reductase</fullName>
        <ecNumber evidence="4">1.3.1.54</ecNumber>
    </submittedName>
</protein>
<dbReference type="Proteomes" id="UP000886800">
    <property type="component" value="Unassembled WGS sequence"/>
</dbReference>
<name>A0A9D2B7F7_9FIRM</name>
<keyword evidence="2" id="KW-0169">Cobalamin biosynthesis</keyword>